<dbReference type="EMBL" id="GBRH01255478">
    <property type="protein sequence ID" value="JAD42417.1"/>
    <property type="molecule type" value="Transcribed_RNA"/>
</dbReference>
<organism evidence="1">
    <name type="scientific">Arundo donax</name>
    <name type="common">Giant reed</name>
    <name type="synonym">Donax arundinaceus</name>
    <dbReference type="NCBI Taxonomy" id="35708"/>
    <lineage>
        <taxon>Eukaryota</taxon>
        <taxon>Viridiplantae</taxon>
        <taxon>Streptophyta</taxon>
        <taxon>Embryophyta</taxon>
        <taxon>Tracheophyta</taxon>
        <taxon>Spermatophyta</taxon>
        <taxon>Magnoliopsida</taxon>
        <taxon>Liliopsida</taxon>
        <taxon>Poales</taxon>
        <taxon>Poaceae</taxon>
        <taxon>PACMAD clade</taxon>
        <taxon>Arundinoideae</taxon>
        <taxon>Arundineae</taxon>
        <taxon>Arundo</taxon>
    </lineage>
</organism>
<name>A0A0A9A5V2_ARUDO</name>
<reference evidence="1" key="1">
    <citation type="submission" date="2014-09" db="EMBL/GenBank/DDBJ databases">
        <authorList>
            <person name="Magalhaes I.L.F."/>
            <person name="Oliveira U."/>
            <person name="Santos F.R."/>
            <person name="Vidigal T.H.D.A."/>
            <person name="Brescovit A.D."/>
            <person name="Santos A.J."/>
        </authorList>
    </citation>
    <scope>NUCLEOTIDE SEQUENCE</scope>
    <source>
        <tissue evidence="1">Shoot tissue taken approximately 20 cm above the soil surface</tissue>
    </source>
</reference>
<evidence type="ECO:0000313" key="1">
    <source>
        <dbReference type="EMBL" id="JAD42417.1"/>
    </source>
</evidence>
<proteinExistence type="predicted"/>
<dbReference type="AlphaFoldDB" id="A0A0A9A5V2"/>
<protein>
    <submittedName>
        <fullName evidence="1">Uncharacterized protein</fullName>
    </submittedName>
</protein>
<accession>A0A0A9A5V2</accession>
<sequence length="18" mass="1937">MVMWTRNSGLEGMGLGPT</sequence>
<reference evidence="1" key="2">
    <citation type="journal article" date="2015" name="Data Brief">
        <title>Shoot transcriptome of the giant reed, Arundo donax.</title>
        <authorList>
            <person name="Barrero R.A."/>
            <person name="Guerrero F.D."/>
            <person name="Moolhuijzen P."/>
            <person name="Goolsby J.A."/>
            <person name="Tidwell J."/>
            <person name="Bellgard S.E."/>
            <person name="Bellgard M.I."/>
        </authorList>
    </citation>
    <scope>NUCLEOTIDE SEQUENCE</scope>
    <source>
        <tissue evidence="1">Shoot tissue taken approximately 20 cm above the soil surface</tissue>
    </source>
</reference>